<evidence type="ECO:0000259" key="4">
    <source>
        <dbReference type="PROSITE" id="PS50017"/>
    </source>
</evidence>
<keyword evidence="1" id="KW-0677">Repeat</keyword>
<dbReference type="Gene3D" id="1.25.40.20">
    <property type="entry name" value="Ankyrin repeat-containing domain"/>
    <property type="match status" value="1"/>
</dbReference>
<dbReference type="Gene3D" id="2.60.220.30">
    <property type="match status" value="1"/>
</dbReference>
<dbReference type="PANTHER" id="PTHR24198">
    <property type="entry name" value="ANKYRIN REPEAT AND PROTEIN KINASE DOMAIN-CONTAINING PROTEIN"/>
    <property type="match status" value="1"/>
</dbReference>
<dbReference type="InterPro" id="IPR036770">
    <property type="entry name" value="Ankyrin_rpt-contain_sf"/>
</dbReference>
<evidence type="ECO:0000256" key="1">
    <source>
        <dbReference type="ARBA" id="ARBA00022737"/>
    </source>
</evidence>
<accession>A0A6J8B3V1</accession>
<dbReference type="EMBL" id="CACVKT020002495">
    <property type="protein sequence ID" value="CAC5378133.1"/>
    <property type="molecule type" value="Genomic_DNA"/>
</dbReference>
<dbReference type="Proteomes" id="UP000507470">
    <property type="component" value="Unassembled WGS sequence"/>
</dbReference>
<organism evidence="5 6">
    <name type="scientific">Mytilus coruscus</name>
    <name type="common">Sea mussel</name>
    <dbReference type="NCBI Taxonomy" id="42192"/>
    <lineage>
        <taxon>Eukaryota</taxon>
        <taxon>Metazoa</taxon>
        <taxon>Spiralia</taxon>
        <taxon>Lophotrochozoa</taxon>
        <taxon>Mollusca</taxon>
        <taxon>Bivalvia</taxon>
        <taxon>Autobranchia</taxon>
        <taxon>Pteriomorphia</taxon>
        <taxon>Mytilida</taxon>
        <taxon>Mytiloidea</taxon>
        <taxon>Mytilidae</taxon>
        <taxon>Mytilinae</taxon>
        <taxon>Mytilus</taxon>
    </lineage>
</organism>
<dbReference type="SUPFAM" id="SSF48403">
    <property type="entry name" value="Ankyrin repeat"/>
    <property type="match status" value="1"/>
</dbReference>
<dbReference type="Pfam" id="PF12796">
    <property type="entry name" value="Ank_2"/>
    <property type="match status" value="1"/>
</dbReference>
<feature type="repeat" description="ANK" evidence="3">
    <location>
        <begin position="97"/>
        <end position="129"/>
    </location>
</feature>
<proteinExistence type="predicted"/>
<keyword evidence="6" id="KW-1185">Reference proteome</keyword>
<feature type="repeat" description="ANK" evidence="3">
    <location>
        <begin position="31"/>
        <end position="63"/>
    </location>
</feature>
<dbReference type="InterPro" id="IPR000488">
    <property type="entry name" value="Death_dom"/>
</dbReference>
<protein>
    <recommendedName>
        <fullName evidence="4">Death domain-containing protein</fullName>
    </recommendedName>
</protein>
<dbReference type="SMART" id="SM00248">
    <property type="entry name" value="ANK"/>
    <property type="match status" value="3"/>
</dbReference>
<dbReference type="InterPro" id="IPR002110">
    <property type="entry name" value="Ankyrin_rpt"/>
</dbReference>
<evidence type="ECO:0000256" key="2">
    <source>
        <dbReference type="ARBA" id="ARBA00023043"/>
    </source>
</evidence>
<sequence>MELISLVKKKKCKEAIELIKGGSNLDNVDENGCTCLHYASAGGLSECIIAAAQHGVDIEQRDKDGETALFKAVKNSNIEAMVALVAFKSVVNDINNKGQSPLDIAVAKKDAAVIELLCSFGSSVTINDWALVGVDVDILNKADQKIMRILINQLEREAENNYGNNAFEVCYVNPTEDISICTDITLDTDNISNGFFLYCSKVIPEYTDFAMHLGSEDRIFSDVYEIKTWGDTPRHLDLHISVLGFVQENQLVVIMPLEGSVEGNITGQAFTEGDYGEEYTKFDIKIGLTRMKTAKFVIVSQLRQEEFDVTQEAVKIIPQSESSAEINIPEGAFRSPGKLMLNVADTNDWNGEETVLFTNALDLTMQNNVQPSKPVNMKLPLHSLAVSADDFIIIASHKDIPETDKDWEICSTNTKIEGNIVSFSTEHFTRFAVGSKKNFKKSAESATLAVLHYSPTEIFVCLKKETDNKLTLIVEIALKHYGKKRRKYWRQNGFRLQTIEYRDGIVQDGEKLKISLEGNFQIDTIRSSKEHIVFNHNKKWNYRTFYIVSDQHEPPIGDVIIVRTTKKIVEQSVVETLENKHRCCNGLHLCNNVVKVATSRKVAIENGIEELVRLPIDGQLFDDNQDVGVDIDDPQYDNQDVGVDIDDPQCTIPVLRKSSLLRLGKQLSEDECYKLGVQLNISEKKLLTIETKLEFKTAMFEIWRPSRPNETLVFNLVKALKKIDKGNEADAVQKAFADNVEFKPALLDHLMT</sequence>
<keyword evidence="2 3" id="KW-0040">ANK repeat</keyword>
<dbReference type="PROSITE" id="PS50297">
    <property type="entry name" value="ANK_REP_REGION"/>
    <property type="match status" value="1"/>
</dbReference>
<dbReference type="PROSITE" id="PS50017">
    <property type="entry name" value="DEATH_DOMAIN"/>
    <property type="match status" value="1"/>
</dbReference>
<name>A0A6J8B3V1_MYTCO</name>
<dbReference type="PANTHER" id="PTHR24198:SF165">
    <property type="entry name" value="ANKYRIN REPEAT-CONTAINING PROTEIN-RELATED"/>
    <property type="match status" value="1"/>
</dbReference>
<feature type="domain" description="Death" evidence="4">
    <location>
        <begin position="674"/>
        <end position="736"/>
    </location>
</feature>
<dbReference type="OrthoDB" id="6082201at2759"/>
<dbReference type="AlphaFoldDB" id="A0A6J8B3V1"/>
<dbReference type="PROSITE" id="PS50088">
    <property type="entry name" value="ANK_REPEAT"/>
    <property type="match status" value="2"/>
</dbReference>
<evidence type="ECO:0000313" key="6">
    <source>
        <dbReference type="Proteomes" id="UP000507470"/>
    </source>
</evidence>
<gene>
    <name evidence="5" type="ORF">MCOR_14370</name>
</gene>
<evidence type="ECO:0000313" key="5">
    <source>
        <dbReference type="EMBL" id="CAC5378133.1"/>
    </source>
</evidence>
<reference evidence="5 6" key="1">
    <citation type="submission" date="2020-06" db="EMBL/GenBank/DDBJ databases">
        <authorList>
            <person name="Li R."/>
            <person name="Bekaert M."/>
        </authorList>
    </citation>
    <scope>NUCLEOTIDE SEQUENCE [LARGE SCALE GENOMIC DNA]</scope>
    <source>
        <strain evidence="6">wild</strain>
    </source>
</reference>
<evidence type="ECO:0000256" key="3">
    <source>
        <dbReference type="PROSITE-ProRule" id="PRU00023"/>
    </source>
</evidence>
<dbReference type="GO" id="GO:0007165">
    <property type="term" value="P:signal transduction"/>
    <property type="evidence" value="ECO:0007669"/>
    <property type="project" value="InterPro"/>
</dbReference>